<feature type="region of interest" description="Disordered" evidence="11">
    <location>
        <begin position="27"/>
        <end position="52"/>
    </location>
</feature>
<evidence type="ECO:0000256" key="7">
    <source>
        <dbReference type="ARBA" id="ARBA00022729"/>
    </source>
</evidence>
<accession>A0A453HRB3</accession>
<sequence length="144" mass="15511">QEKEAARYAHGAITSAVHLSAVAISPPAPPRLLQRSESRKKPGCPGRPRRGTYTSRMCVYIEQDMRDVWTPAARWRQGELTSAGSTTQVDADGEVAASFFRAEAGDEGCGGGAKGGDGDDDECLMRRTLVAHTDYIYTQGGNHN</sequence>
<dbReference type="GO" id="GO:0030154">
    <property type="term" value="P:cell differentiation"/>
    <property type="evidence" value="ECO:0007669"/>
    <property type="project" value="UniProtKB-UniRule"/>
</dbReference>
<reference evidence="12" key="5">
    <citation type="journal article" date="2021" name="G3 (Bethesda)">
        <title>Aegilops tauschii genome assembly Aet v5.0 features greater sequence contiguity and improved annotation.</title>
        <authorList>
            <person name="Wang L."/>
            <person name="Zhu T."/>
            <person name="Rodriguez J.C."/>
            <person name="Deal K.R."/>
            <person name="Dubcovsky J."/>
            <person name="McGuire P.E."/>
            <person name="Lux T."/>
            <person name="Spannagl M."/>
            <person name="Mayer K.F.X."/>
            <person name="Baldrich P."/>
            <person name="Meyers B.C."/>
            <person name="Huo N."/>
            <person name="Gu Y.Q."/>
            <person name="Zhou H."/>
            <person name="Devos K.M."/>
            <person name="Bennetzen J.L."/>
            <person name="Unver T."/>
            <person name="Budak H."/>
            <person name="Gulick P.J."/>
            <person name="Galiba G."/>
            <person name="Kalapos B."/>
            <person name="Nelson D.R."/>
            <person name="Li P."/>
            <person name="You F.M."/>
            <person name="Luo M.C."/>
            <person name="Dvorak J."/>
        </authorList>
    </citation>
    <scope>NUCLEOTIDE SEQUENCE [LARGE SCALE GENOMIC DNA]</scope>
    <source>
        <strain evidence="12">cv. AL8/78</strain>
    </source>
</reference>
<dbReference type="PANTHER" id="PTHR33285">
    <property type="entry name" value="PHYTOSULFOKINES 3"/>
    <property type="match status" value="1"/>
</dbReference>
<proteinExistence type="inferred from homology"/>
<evidence type="ECO:0000256" key="5">
    <source>
        <dbReference type="ARBA" id="ARBA00022525"/>
    </source>
</evidence>
<evidence type="ECO:0000256" key="10">
    <source>
        <dbReference type="RuleBase" id="RU368031"/>
    </source>
</evidence>
<evidence type="ECO:0000313" key="13">
    <source>
        <dbReference type="Proteomes" id="UP000015105"/>
    </source>
</evidence>
<keyword evidence="8 10" id="KW-0221">Differentiation</keyword>
<reference evidence="13" key="1">
    <citation type="journal article" date="2014" name="Science">
        <title>Ancient hybridizations among the ancestral genomes of bread wheat.</title>
        <authorList>
            <consortium name="International Wheat Genome Sequencing Consortium,"/>
            <person name="Marcussen T."/>
            <person name="Sandve S.R."/>
            <person name="Heier L."/>
            <person name="Spannagl M."/>
            <person name="Pfeifer M."/>
            <person name="Jakobsen K.S."/>
            <person name="Wulff B.B."/>
            <person name="Steuernagel B."/>
            <person name="Mayer K.F."/>
            <person name="Olsen O.A."/>
        </authorList>
    </citation>
    <scope>NUCLEOTIDE SEQUENCE [LARGE SCALE GENOMIC DNA]</scope>
    <source>
        <strain evidence="13">cv. AL8/78</strain>
    </source>
</reference>
<dbReference type="GO" id="GO:0005576">
    <property type="term" value="C:extracellular region"/>
    <property type="evidence" value="ECO:0007669"/>
    <property type="project" value="UniProtKB-SubCell"/>
</dbReference>
<dbReference type="EnsemblPlants" id="AET4Gv20271200.6">
    <property type="protein sequence ID" value="AET4Gv20271200.6"/>
    <property type="gene ID" value="AET4Gv20271200"/>
</dbReference>
<evidence type="ECO:0000256" key="1">
    <source>
        <dbReference type="ARBA" id="ARBA00003158"/>
    </source>
</evidence>
<evidence type="ECO:0000256" key="11">
    <source>
        <dbReference type="SAM" id="MobiDB-lite"/>
    </source>
</evidence>
<dbReference type="Pfam" id="PF06404">
    <property type="entry name" value="PSK"/>
    <property type="match status" value="1"/>
</dbReference>
<protein>
    <recommendedName>
        <fullName evidence="10">Phytosulfokine</fullName>
    </recommendedName>
    <component>
        <recommendedName>
            <fullName evidence="10">Phytosulfokine-alpha</fullName>
            <shortName evidence="10">PSK-alpha</shortName>
            <shortName evidence="10">Phytosulfokine-a</shortName>
        </recommendedName>
    </component>
    <component>
        <recommendedName>
            <fullName evidence="10">Phytosulfokine-beta</fullName>
            <shortName evidence="10">PSK-beta</shortName>
            <shortName evidence="10">Phytosulfokine-b</shortName>
        </recommendedName>
    </component>
</protein>
<keyword evidence="9 10" id="KW-0339">Growth factor</keyword>
<keyword evidence="13" id="KW-1185">Reference proteome</keyword>
<comment type="similarity">
    <text evidence="3 10">Belongs to the phytosulfokine family.</text>
</comment>
<evidence type="ECO:0000256" key="2">
    <source>
        <dbReference type="ARBA" id="ARBA00004613"/>
    </source>
</evidence>
<dbReference type="PANTHER" id="PTHR33285:SF55">
    <property type="entry name" value="PHYTOSULFOKINES 3"/>
    <property type="match status" value="1"/>
</dbReference>
<organism evidence="12 13">
    <name type="scientific">Aegilops tauschii subsp. strangulata</name>
    <name type="common">Goatgrass</name>
    <dbReference type="NCBI Taxonomy" id="200361"/>
    <lineage>
        <taxon>Eukaryota</taxon>
        <taxon>Viridiplantae</taxon>
        <taxon>Streptophyta</taxon>
        <taxon>Embryophyta</taxon>
        <taxon>Tracheophyta</taxon>
        <taxon>Spermatophyta</taxon>
        <taxon>Magnoliopsida</taxon>
        <taxon>Liliopsida</taxon>
        <taxon>Poales</taxon>
        <taxon>Poaceae</taxon>
        <taxon>BOP clade</taxon>
        <taxon>Pooideae</taxon>
        <taxon>Triticodae</taxon>
        <taxon>Triticeae</taxon>
        <taxon>Triticinae</taxon>
        <taxon>Aegilops</taxon>
    </lineage>
</organism>
<evidence type="ECO:0000256" key="4">
    <source>
        <dbReference type="ARBA" id="ARBA00022473"/>
    </source>
</evidence>
<comment type="subcellular location">
    <subcellularLocation>
        <location evidence="2 10">Secreted</location>
    </subcellularLocation>
</comment>
<evidence type="ECO:0000313" key="12">
    <source>
        <dbReference type="EnsemblPlants" id="AET4Gv20271200.6"/>
    </source>
</evidence>
<dbReference type="AlphaFoldDB" id="A0A453HRB3"/>
<name>A0A453HRB3_AEGTS</name>
<evidence type="ECO:0000256" key="8">
    <source>
        <dbReference type="ARBA" id="ARBA00022782"/>
    </source>
</evidence>
<evidence type="ECO:0000256" key="3">
    <source>
        <dbReference type="ARBA" id="ARBA00010781"/>
    </source>
</evidence>
<comment type="PTM">
    <text evidence="10">PSK-alpha is produced by endopeptidase digestion. PSK-beta is produced from PSK-alpha by exopeptidase digestion.</text>
</comment>
<dbReference type="Proteomes" id="UP000015105">
    <property type="component" value="Chromosome 4D"/>
</dbReference>
<keyword evidence="7 10" id="KW-0732">Signal</keyword>
<reference evidence="12" key="3">
    <citation type="journal article" date="2017" name="Nature">
        <title>Genome sequence of the progenitor of the wheat D genome Aegilops tauschii.</title>
        <authorList>
            <person name="Luo M.C."/>
            <person name="Gu Y.Q."/>
            <person name="Puiu D."/>
            <person name="Wang H."/>
            <person name="Twardziok S.O."/>
            <person name="Deal K.R."/>
            <person name="Huo N."/>
            <person name="Zhu T."/>
            <person name="Wang L."/>
            <person name="Wang Y."/>
            <person name="McGuire P.E."/>
            <person name="Liu S."/>
            <person name="Long H."/>
            <person name="Ramasamy R.K."/>
            <person name="Rodriguez J.C."/>
            <person name="Van S.L."/>
            <person name="Yuan L."/>
            <person name="Wang Z."/>
            <person name="Xia Z."/>
            <person name="Xiao L."/>
            <person name="Anderson O.D."/>
            <person name="Ouyang S."/>
            <person name="Liang Y."/>
            <person name="Zimin A.V."/>
            <person name="Pertea G."/>
            <person name="Qi P."/>
            <person name="Bennetzen J.L."/>
            <person name="Dai X."/>
            <person name="Dawson M.W."/>
            <person name="Muller H.G."/>
            <person name="Kugler K."/>
            <person name="Rivarola-Duarte L."/>
            <person name="Spannagl M."/>
            <person name="Mayer K.F.X."/>
            <person name="Lu F.H."/>
            <person name="Bevan M.W."/>
            <person name="Leroy P."/>
            <person name="Li P."/>
            <person name="You F.M."/>
            <person name="Sun Q."/>
            <person name="Liu Z."/>
            <person name="Lyons E."/>
            <person name="Wicker T."/>
            <person name="Salzberg S.L."/>
            <person name="Devos K.M."/>
            <person name="Dvorak J."/>
        </authorList>
    </citation>
    <scope>NUCLEOTIDE SEQUENCE [LARGE SCALE GENOMIC DNA]</scope>
    <source>
        <strain evidence="12">cv. AL8/78</strain>
    </source>
</reference>
<dbReference type="InterPro" id="IPR009438">
    <property type="entry name" value="Phytosulfokine"/>
</dbReference>
<keyword evidence="6 10" id="KW-0765">Sulfation</keyword>
<keyword evidence="4 10" id="KW-0217">Developmental protein</keyword>
<evidence type="ECO:0000256" key="6">
    <source>
        <dbReference type="ARBA" id="ARBA00022641"/>
    </source>
</evidence>
<comment type="PTM">
    <text evidence="10">Sulfation is important for activity and for the binding to a putative membrane receptor.</text>
</comment>
<reference evidence="12" key="4">
    <citation type="submission" date="2019-03" db="UniProtKB">
        <authorList>
            <consortium name="EnsemblPlants"/>
        </authorList>
    </citation>
    <scope>IDENTIFICATION</scope>
</reference>
<evidence type="ECO:0000256" key="9">
    <source>
        <dbReference type="ARBA" id="ARBA00023030"/>
    </source>
</evidence>
<comment type="function">
    <text evidence="1 10">Promotes plant cell differentiation, organogenesis and somatic embryogenesis as well as cell proliferation.</text>
</comment>
<dbReference type="GO" id="GO:0008083">
    <property type="term" value="F:growth factor activity"/>
    <property type="evidence" value="ECO:0007669"/>
    <property type="project" value="UniProtKB-UniRule"/>
</dbReference>
<keyword evidence="5 10" id="KW-0964">Secreted</keyword>
<dbReference type="Gramene" id="AET4Gv20271200.6">
    <property type="protein sequence ID" value="AET4Gv20271200.6"/>
    <property type="gene ID" value="AET4Gv20271200"/>
</dbReference>
<reference evidence="13" key="2">
    <citation type="journal article" date="2017" name="Nat. Plants">
        <title>The Aegilops tauschii genome reveals multiple impacts of transposons.</title>
        <authorList>
            <person name="Zhao G."/>
            <person name="Zou C."/>
            <person name="Li K."/>
            <person name="Wang K."/>
            <person name="Li T."/>
            <person name="Gao L."/>
            <person name="Zhang X."/>
            <person name="Wang H."/>
            <person name="Yang Z."/>
            <person name="Liu X."/>
            <person name="Jiang W."/>
            <person name="Mao L."/>
            <person name="Kong X."/>
            <person name="Jiao Y."/>
            <person name="Jia J."/>
        </authorList>
    </citation>
    <scope>NUCLEOTIDE SEQUENCE [LARGE SCALE GENOMIC DNA]</scope>
    <source>
        <strain evidence="13">cv. AL8/78</strain>
    </source>
</reference>
<dbReference type="GO" id="GO:0008283">
    <property type="term" value="P:cell population proliferation"/>
    <property type="evidence" value="ECO:0007669"/>
    <property type="project" value="UniProtKB-UniRule"/>
</dbReference>